<dbReference type="PANTHER" id="PTHR35176">
    <property type="entry name" value="HEME OXYGENASE HI_0854-RELATED"/>
    <property type="match status" value="1"/>
</dbReference>
<reference evidence="2 3" key="1">
    <citation type="submission" date="2017-10" db="EMBL/GenBank/DDBJ databases">
        <title>The new phylogeny of genus Mycobacterium.</title>
        <authorList>
            <person name="Tortoli E."/>
            <person name="Trovato A."/>
            <person name="Cirillo D.M."/>
        </authorList>
    </citation>
    <scope>NUCLEOTIDE SEQUENCE [LARGE SCALE GENOMIC DNA]</scope>
    <source>
        <strain evidence="2 3">IP141170001</strain>
    </source>
</reference>
<dbReference type="GO" id="GO:0070967">
    <property type="term" value="F:coenzyme F420 binding"/>
    <property type="evidence" value="ECO:0007669"/>
    <property type="project" value="TreeGrafter"/>
</dbReference>
<keyword evidence="3" id="KW-1185">Reference proteome</keyword>
<keyword evidence="1" id="KW-0560">Oxidoreductase</keyword>
<dbReference type="InterPro" id="IPR052019">
    <property type="entry name" value="F420H2_bilvrd_red/Heme_oxyg"/>
</dbReference>
<sequence length="143" mass="16426">MPTMSAEQRMSFLAEARVGVLAVEWADRAPLSVPVWYDYEPGGDVLVWTYSNSVKDKLIRAAGRFSLTVQQDTLPYRFVTVQGPVITTEPGDRDRVHKIASRYLSEEGARVYAEKEYEPESVSIFMRPERWLSGVFLEDEIYR</sequence>
<dbReference type="InterPro" id="IPR012349">
    <property type="entry name" value="Split_barrel_FMN-bd"/>
</dbReference>
<organism evidence="2 3">
    <name type="scientific">Mycolicibacterium diernhoferi</name>
    <dbReference type="NCBI Taxonomy" id="1801"/>
    <lineage>
        <taxon>Bacteria</taxon>
        <taxon>Bacillati</taxon>
        <taxon>Actinomycetota</taxon>
        <taxon>Actinomycetes</taxon>
        <taxon>Mycobacteriales</taxon>
        <taxon>Mycobacteriaceae</taxon>
        <taxon>Mycolicibacterium</taxon>
    </lineage>
</organism>
<name>A0A2A7NTE5_9MYCO</name>
<dbReference type="Gene3D" id="2.30.110.10">
    <property type="entry name" value="Electron Transport, Fmn-binding Protein, Chain A"/>
    <property type="match status" value="1"/>
</dbReference>
<dbReference type="AlphaFoldDB" id="A0A2A7NTE5"/>
<evidence type="ECO:0000313" key="3">
    <source>
        <dbReference type="Proteomes" id="UP000220340"/>
    </source>
</evidence>
<dbReference type="EMBL" id="PDCR01000021">
    <property type="protein sequence ID" value="PEG53255.1"/>
    <property type="molecule type" value="Genomic_DNA"/>
</dbReference>
<dbReference type="InterPro" id="IPR024747">
    <property type="entry name" value="Pyridox_Oxase-rel"/>
</dbReference>
<dbReference type="OrthoDB" id="5242787at2"/>
<dbReference type="RefSeq" id="WP_097933877.1">
    <property type="nucleotide sequence ID" value="NZ_BAAATC010000020.1"/>
</dbReference>
<proteinExistence type="predicted"/>
<accession>A0A2A7NTE5</accession>
<dbReference type="Pfam" id="PF12900">
    <property type="entry name" value="Pyridox_ox_2"/>
    <property type="match status" value="1"/>
</dbReference>
<comment type="caution">
    <text evidence="2">The sequence shown here is derived from an EMBL/GenBank/DDBJ whole genome shotgun (WGS) entry which is preliminary data.</text>
</comment>
<dbReference type="GO" id="GO:0016627">
    <property type="term" value="F:oxidoreductase activity, acting on the CH-CH group of donors"/>
    <property type="evidence" value="ECO:0007669"/>
    <property type="project" value="TreeGrafter"/>
</dbReference>
<dbReference type="Proteomes" id="UP000220340">
    <property type="component" value="Unassembled WGS sequence"/>
</dbReference>
<evidence type="ECO:0000256" key="1">
    <source>
        <dbReference type="ARBA" id="ARBA00023002"/>
    </source>
</evidence>
<protein>
    <submittedName>
        <fullName evidence="2">Pyridoxamine 5'-phosphate oxidase</fullName>
    </submittedName>
</protein>
<dbReference type="PANTHER" id="PTHR35176:SF6">
    <property type="entry name" value="HEME OXYGENASE HI_0854-RELATED"/>
    <property type="match status" value="1"/>
</dbReference>
<dbReference type="GO" id="GO:0005829">
    <property type="term" value="C:cytosol"/>
    <property type="evidence" value="ECO:0007669"/>
    <property type="project" value="TreeGrafter"/>
</dbReference>
<evidence type="ECO:0000313" key="2">
    <source>
        <dbReference type="EMBL" id="PEG53255.1"/>
    </source>
</evidence>
<dbReference type="SUPFAM" id="SSF50475">
    <property type="entry name" value="FMN-binding split barrel"/>
    <property type="match status" value="1"/>
</dbReference>
<gene>
    <name evidence="2" type="ORF">CRI78_16685</name>
</gene>